<comment type="caution">
    <text evidence="1">The sequence shown here is derived from an EMBL/GenBank/DDBJ whole genome shotgun (WGS) entry which is preliminary data.</text>
</comment>
<evidence type="ECO:0000313" key="1">
    <source>
        <dbReference type="EMBL" id="CAG9316795.1"/>
    </source>
</evidence>
<evidence type="ECO:0000313" key="2">
    <source>
        <dbReference type="Proteomes" id="UP001162131"/>
    </source>
</evidence>
<proteinExistence type="predicted"/>
<gene>
    <name evidence="1" type="ORF">BSTOLATCC_MIC16895</name>
</gene>
<reference evidence="1" key="1">
    <citation type="submission" date="2021-09" db="EMBL/GenBank/DDBJ databases">
        <authorList>
            <consortium name="AG Swart"/>
            <person name="Singh M."/>
            <person name="Singh A."/>
            <person name="Seah K."/>
            <person name="Emmerich C."/>
        </authorList>
    </citation>
    <scope>NUCLEOTIDE SEQUENCE</scope>
    <source>
        <strain evidence="1">ATCC30299</strain>
    </source>
</reference>
<dbReference type="Proteomes" id="UP001162131">
    <property type="component" value="Unassembled WGS sequence"/>
</dbReference>
<dbReference type="EMBL" id="CAJZBQ010000016">
    <property type="protein sequence ID" value="CAG9316795.1"/>
    <property type="molecule type" value="Genomic_DNA"/>
</dbReference>
<accession>A0AAU9J7V8</accession>
<keyword evidence="2" id="KW-1185">Reference proteome</keyword>
<sequence>MNLSFDKPIRLIDSLQNSITSRKHIRHNNIQKIESIEKLSSQTSQKISLNTLQGLSNSMNISFNSLKTKISVHSPKSPNTPNITHQHGFNFMRFSSTPSSKTSKTSKAFLKIQPKPNLPIPIGAISSQSSLKESTRTRLINMLTETDSTGLVSVRSKTVSSPRKRKTHQEYIIPPSGAGLDLVLKQIKEKERVLRQENEFWDKIRDLTVKIEKKIYPKEEDKKDIRIKKIKKSNENSPERVIETESYVLPSKIIIKPQLA</sequence>
<organism evidence="1 2">
    <name type="scientific">Blepharisma stoltei</name>
    <dbReference type="NCBI Taxonomy" id="1481888"/>
    <lineage>
        <taxon>Eukaryota</taxon>
        <taxon>Sar</taxon>
        <taxon>Alveolata</taxon>
        <taxon>Ciliophora</taxon>
        <taxon>Postciliodesmatophora</taxon>
        <taxon>Heterotrichea</taxon>
        <taxon>Heterotrichida</taxon>
        <taxon>Blepharismidae</taxon>
        <taxon>Blepharisma</taxon>
    </lineage>
</organism>
<protein>
    <submittedName>
        <fullName evidence="1">Uncharacterized protein</fullName>
    </submittedName>
</protein>
<name>A0AAU9J7V8_9CILI</name>
<dbReference type="AlphaFoldDB" id="A0AAU9J7V8"/>